<proteinExistence type="predicted"/>
<reference evidence="2" key="1">
    <citation type="journal article" date="2021" name="Proc. Natl. Acad. Sci. U.S.A.">
        <title>A Catalog of Tens of Thousands of Viruses from Human Metagenomes Reveals Hidden Associations with Chronic Diseases.</title>
        <authorList>
            <person name="Tisza M.J."/>
            <person name="Buck C.B."/>
        </authorList>
    </citation>
    <scope>NUCLEOTIDE SEQUENCE</scope>
    <source>
        <strain evidence="2">CtZPw9</strain>
    </source>
</reference>
<feature type="region of interest" description="Disordered" evidence="1">
    <location>
        <begin position="84"/>
        <end position="107"/>
    </location>
</feature>
<sequence length="262" mass="28829">MPANPGHVFTVRAGQSGIIQVRTVKGDKHSAWAQLSYQAAEAPKPGEKPIQWIFTWAHGGWKDNDYKTDVLREYFWAPGLKTPDGKARSYERPVSSKTGEPLEAPNNAPIQKQSLVSPAGLFVNDGSYAVISWTGEGAKIEASTNGGGDTWERSAISIEKRSVSTAPKADGSGREYINASFGYNLRWSNTVERGYENRDVKPNDKGIELKHEGNIMVYSVVRADGSRERLQWFPYSILRSSSGIELHGGTWGEITGSFYDAS</sequence>
<evidence type="ECO:0000313" key="2">
    <source>
        <dbReference type="EMBL" id="DAD74797.1"/>
    </source>
</evidence>
<evidence type="ECO:0000256" key="1">
    <source>
        <dbReference type="SAM" id="MobiDB-lite"/>
    </source>
</evidence>
<dbReference type="EMBL" id="BK014765">
    <property type="protein sequence ID" value="DAD74797.1"/>
    <property type="molecule type" value="Genomic_DNA"/>
</dbReference>
<name>A0A8S5LXN1_9CAUD</name>
<protein>
    <submittedName>
        <fullName evidence="2">Uncharacterized protein</fullName>
    </submittedName>
</protein>
<accession>A0A8S5LXN1</accession>
<organism evidence="2">
    <name type="scientific">Siphoviridae sp. ctZPw9</name>
    <dbReference type="NCBI Taxonomy" id="2826383"/>
    <lineage>
        <taxon>Viruses</taxon>
        <taxon>Duplodnaviria</taxon>
        <taxon>Heunggongvirae</taxon>
        <taxon>Uroviricota</taxon>
        <taxon>Caudoviricetes</taxon>
    </lineage>
</organism>